<dbReference type="PANTHER" id="PTHR10584">
    <property type="entry name" value="SUGAR KINASE"/>
    <property type="match status" value="1"/>
</dbReference>
<dbReference type="InterPro" id="IPR029056">
    <property type="entry name" value="Ribokinase-like"/>
</dbReference>
<evidence type="ECO:0000256" key="2">
    <source>
        <dbReference type="ARBA" id="ARBA00022679"/>
    </source>
</evidence>
<evidence type="ECO:0000256" key="1">
    <source>
        <dbReference type="ARBA" id="ARBA00010688"/>
    </source>
</evidence>
<keyword evidence="3 4" id="KW-0418">Kinase</keyword>
<dbReference type="PANTHER" id="PTHR10584:SF166">
    <property type="entry name" value="RIBOKINASE"/>
    <property type="match status" value="1"/>
</dbReference>
<dbReference type="GO" id="GO:0016301">
    <property type="term" value="F:kinase activity"/>
    <property type="evidence" value="ECO:0007669"/>
    <property type="project" value="UniProtKB-KW"/>
</dbReference>
<dbReference type="Gene3D" id="3.40.1190.20">
    <property type="match status" value="1"/>
</dbReference>
<reference evidence="6 7" key="1">
    <citation type="journal article" date="2016" name="Nat. Commun.">
        <title>Thousands of microbial genomes shed light on interconnected biogeochemical processes in an aquifer system.</title>
        <authorList>
            <person name="Anantharaman K."/>
            <person name="Brown C.T."/>
            <person name="Hug L.A."/>
            <person name="Sharon I."/>
            <person name="Castelle C.J."/>
            <person name="Probst A.J."/>
            <person name="Thomas B.C."/>
            <person name="Singh A."/>
            <person name="Wilkins M.J."/>
            <person name="Karaoz U."/>
            <person name="Brodie E.L."/>
            <person name="Williams K.H."/>
            <person name="Hubbard S.S."/>
            <person name="Banfield J.F."/>
        </authorList>
    </citation>
    <scope>NUCLEOTIDE SEQUENCE [LARGE SCALE GENOMIC DNA]</scope>
</reference>
<evidence type="ECO:0000256" key="4">
    <source>
        <dbReference type="RuleBase" id="RU003704"/>
    </source>
</evidence>
<dbReference type="Proteomes" id="UP000176191">
    <property type="component" value="Unassembled WGS sequence"/>
</dbReference>
<feature type="domain" description="Carbohydrate kinase PfkB" evidence="5">
    <location>
        <begin position="41"/>
        <end position="308"/>
    </location>
</feature>
<dbReference type="SUPFAM" id="SSF53613">
    <property type="entry name" value="Ribokinase-like"/>
    <property type="match status" value="1"/>
</dbReference>
<sequence>MSNYDVVTVGAATLDIFMKSDKFRVVSSKEIPGGIAMCEVYGGKMEVEEVTIGSGGGATNCAVSFAKKELKTAVVVEMGNDPQSLIIHRDLEEVGVDTRFLVQEPGETTAVSVILIAEDGGRSIMVHRGASAMLTKHDVPLDDLKTRWIHISSLGGNWELLNTILTWAKNNKIRVSLNPGSKEIEQRDKFISLLPMAEILFVNRDEAKLLWGIDYSEETLWKSTQALPGAYVTVITDGGRGGKVAENGKVYFYTGEKVKKVVDTTGAGDAFASGMIAGVLYGKTYEQAVKWGVRNATAVLQHVGAKQGLLTLGEVSR</sequence>
<dbReference type="InterPro" id="IPR002139">
    <property type="entry name" value="Ribo/fructo_kinase"/>
</dbReference>
<dbReference type="AlphaFoldDB" id="A0A1F5F3I6"/>
<comment type="caution">
    <text evidence="6">The sequence shown here is derived from an EMBL/GenBank/DDBJ whole genome shotgun (WGS) entry which is preliminary data.</text>
</comment>
<evidence type="ECO:0000256" key="3">
    <source>
        <dbReference type="ARBA" id="ARBA00022777"/>
    </source>
</evidence>
<dbReference type="PROSITE" id="PS00584">
    <property type="entry name" value="PFKB_KINASES_2"/>
    <property type="match status" value="1"/>
</dbReference>
<accession>A0A1F5F3I6</accession>
<dbReference type="PRINTS" id="PR00990">
    <property type="entry name" value="RIBOKINASE"/>
</dbReference>
<evidence type="ECO:0000313" key="6">
    <source>
        <dbReference type="EMBL" id="OGD74172.1"/>
    </source>
</evidence>
<dbReference type="Pfam" id="PF00294">
    <property type="entry name" value="PfkB"/>
    <property type="match status" value="1"/>
</dbReference>
<organism evidence="6 7">
    <name type="scientific">Candidatus Collierbacteria bacterium RIFOXYA2_FULL_46_10</name>
    <dbReference type="NCBI Taxonomy" id="1817726"/>
    <lineage>
        <taxon>Bacteria</taxon>
        <taxon>Candidatus Collieribacteriota</taxon>
    </lineage>
</organism>
<name>A0A1F5F3I6_9BACT</name>
<gene>
    <name evidence="6" type="ORF">A2228_03215</name>
</gene>
<keyword evidence="2 4" id="KW-0808">Transferase</keyword>
<evidence type="ECO:0000259" key="5">
    <source>
        <dbReference type="Pfam" id="PF00294"/>
    </source>
</evidence>
<dbReference type="EMBL" id="MFAK01000039">
    <property type="protein sequence ID" value="OGD74172.1"/>
    <property type="molecule type" value="Genomic_DNA"/>
</dbReference>
<dbReference type="InterPro" id="IPR002173">
    <property type="entry name" value="Carboh/pur_kinase_PfkB_CS"/>
</dbReference>
<dbReference type="GO" id="GO:0006796">
    <property type="term" value="P:phosphate-containing compound metabolic process"/>
    <property type="evidence" value="ECO:0007669"/>
    <property type="project" value="UniProtKB-ARBA"/>
</dbReference>
<protein>
    <recommendedName>
        <fullName evidence="5">Carbohydrate kinase PfkB domain-containing protein</fullName>
    </recommendedName>
</protein>
<proteinExistence type="inferred from homology"/>
<dbReference type="InterPro" id="IPR011611">
    <property type="entry name" value="PfkB_dom"/>
</dbReference>
<evidence type="ECO:0000313" key="7">
    <source>
        <dbReference type="Proteomes" id="UP000176191"/>
    </source>
</evidence>
<comment type="similarity">
    <text evidence="1 4">Belongs to the carbohydrate kinase PfkB family.</text>
</comment>